<comment type="cofactor">
    <cofactor evidence="1">
        <name>NAD(+)</name>
        <dbReference type="ChEBI" id="CHEBI:57540"/>
    </cofactor>
</comment>
<dbReference type="Gene3D" id="3.40.50.720">
    <property type="entry name" value="NAD(P)-binding Rossmann-like Domain"/>
    <property type="match status" value="1"/>
</dbReference>
<dbReference type="EMBL" id="LHXR01000037">
    <property type="protein sequence ID" value="KXA97261.1"/>
    <property type="molecule type" value="Genomic_DNA"/>
</dbReference>
<evidence type="ECO:0000256" key="4">
    <source>
        <dbReference type="ARBA" id="ARBA00023239"/>
    </source>
</evidence>
<dbReference type="AlphaFoldDB" id="A0A133USQ2"/>
<dbReference type="InterPro" id="IPR036291">
    <property type="entry name" value="NAD(P)-bd_dom_sf"/>
</dbReference>
<accession>A0A133USQ2</accession>
<dbReference type="InterPro" id="IPR001509">
    <property type="entry name" value="Epimerase_deHydtase"/>
</dbReference>
<proteinExistence type="predicted"/>
<dbReference type="SUPFAM" id="SSF51735">
    <property type="entry name" value="NAD(P)-binding Rossmann-fold domains"/>
    <property type="match status" value="1"/>
</dbReference>
<protein>
    <submittedName>
        <fullName evidence="6">Nucleoside-diphosphate sugar epimerase</fullName>
    </submittedName>
</protein>
<keyword evidence="3" id="KW-0520">NAD</keyword>
<evidence type="ECO:0000313" key="6">
    <source>
        <dbReference type="EMBL" id="KXA97261.1"/>
    </source>
</evidence>
<name>A0A133USQ2_9EURY</name>
<dbReference type="PATRIC" id="fig|1698267.3.peg.1195"/>
<dbReference type="GO" id="GO:0005737">
    <property type="term" value="C:cytoplasm"/>
    <property type="evidence" value="ECO:0007669"/>
    <property type="project" value="TreeGrafter"/>
</dbReference>
<dbReference type="Proteomes" id="UP000070463">
    <property type="component" value="Unassembled WGS sequence"/>
</dbReference>
<evidence type="ECO:0000256" key="3">
    <source>
        <dbReference type="ARBA" id="ARBA00023027"/>
    </source>
</evidence>
<reference evidence="6 7" key="1">
    <citation type="journal article" date="2016" name="Sci. Rep.">
        <title>Metabolic traits of an uncultured archaeal lineage -MSBL1- from brine pools of the Red Sea.</title>
        <authorList>
            <person name="Mwirichia R."/>
            <person name="Alam I."/>
            <person name="Rashid M."/>
            <person name="Vinu M."/>
            <person name="Ba-Alawi W."/>
            <person name="Anthony Kamau A."/>
            <person name="Kamanda Ngugi D."/>
            <person name="Goker M."/>
            <person name="Klenk H.P."/>
            <person name="Bajic V."/>
            <person name="Stingl U."/>
        </authorList>
    </citation>
    <scope>NUCLEOTIDE SEQUENCE [LARGE SCALE GENOMIC DNA]</scope>
    <source>
        <strain evidence="6">SCGC-AAA259I09</strain>
    </source>
</reference>
<evidence type="ECO:0000256" key="1">
    <source>
        <dbReference type="ARBA" id="ARBA00001911"/>
    </source>
</evidence>
<dbReference type="PANTHER" id="PTHR43078">
    <property type="entry name" value="UDP-GLUCURONIC ACID DECARBOXYLASE-RELATED"/>
    <property type="match status" value="1"/>
</dbReference>
<dbReference type="PANTHER" id="PTHR43078:SF6">
    <property type="entry name" value="UDP-GLUCURONIC ACID DECARBOXYLASE 1"/>
    <property type="match status" value="1"/>
</dbReference>
<dbReference type="GO" id="GO:0042732">
    <property type="term" value="P:D-xylose metabolic process"/>
    <property type="evidence" value="ECO:0007669"/>
    <property type="project" value="InterPro"/>
</dbReference>
<evidence type="ECO:0000313" key="7">
    <source>
        <dbReference type="Proteomes" id="UP000070463"/>
    </source>
</evidence>
<keyword evidence="2" id="KW-0210">Decarboxylase</keyword>
<feature type="domain" description="NAD-dependent epimerase/dehydratase" evidence="5">
    <location>
        <begin position="4"/>
        <end position="234"/>
    </location>
</feature>
<evidence type="ECO:0000259" key="5">
    <source>
        <dbReference type="Pfam" id="PF01370"/>
    </source>
</evidence>
<organism evidence="6 7">
    <name type="scientific">candidate division MSBL1 archaeon SCGC-AAA259I09</name>
    <dbReference type="NCBI Taxonomy" id="1698267"/>
    <lineage>
        <taxon>Archaea</taxon>
        <taxon>Methanobacteriati</taxon>
        <taxon>Methanobacteriota</taxon>
        <taxon>candidate division MSBL1</taxon>
    </lineage>
</organism>
<dbReference type="GO" id="GO:0070403">
    <property type="term" value="F:NAD+ binding"/>
    <property type="evidence" value="ECO:0007669"/>
    <property type="project" value="InterPro"/>
</dbReference>
<dbReference type="GO" id="GO:0048040">
    <property type="term" value="F:UDP-glucuronate decarboxylase activity"/>
    <property type="evidence" value="ECO:0007669"/>
    <property type="project" value="TreeGrafter"/>
</dbReference>
<evidence type="ECO:0000256" key="2">
    <source>
        <dbReference type="ARBA" id="ARBA00022793"/>
    </source>
</evidence>
<dbReference type="InterPro" id="IPR044516">
    <property type="entry name" value="UXS-like"/>
</dbReference>
<dbReference type="PRINTS" id="PR01713">
    <property type="entry name" value="NUCEPIMERASE"/>
</dbReference>
<keyword evidence="4" id="KW-0456">Lyase</keyword>
<dbReference type="Pfam" id="PF01370">
    <property type="entry name" value="Epimerase"/>
    <property type="match status" value="1"/>
</dbReference>
<gene>
    <name evidence="6" type="ORF">AKJ37_03350</name>
</gene>
<dbReference type="Gene3D" id="3.90.25.10">
    <property type="entry name" value="UDP-galactose 4-epimerase, domain 1"/>
    <property type="match status" value="1"/>
</dbReference>
<sequence length="304" mass="34303">MSKILVTGGAGFIGSNIVEALVDRGDEVTVIDKLSTGSEENLEEVKDRIDLIQSPCADIPELEFDNPEKIFHIGIPSSSPMYREDPLLVGSAINEFIKVMELAKENDSKVVYASSSSMYGRCDPPHREDMEVEAFDYYTEARLAMERLAKVYHELHGVNSVGMRFFSVYGPHERAKGKYANILSQFFWKMKEDQEPTIFGDGEQTRDFTHVSDVVKACLKAAEENLGYEIINVGTGTETTFNEVVDLLNEKLGKSIEPKYVENPIENYVHRTLADLTKAKSLLNYEPSVELEEGVERMIERNRN</sequence>
<comment type="caution">
    <text evidence="6">The sequence shown here is derived from an EMBL/GenBank/DDBJ whole genome shotgun (WGS) entry which is preliminary data.</text>
</comment>
<keyword evidence="7" id="KW-1185">Reference proteome</keyword>